<organism evidence="3 4">
    <name type="scientific">Tepidimonas taiwanensis</name>
    <dbReference type="NCBI Taxonomy" id="307486"/>
    <lineage>
        <taxon>Bacteria</taxon>
        <taxon>Pseudomonadati</taxon>
        <taxon>Pseudomonadota</taxon>
        <taxon>Betaproteobacteria</taxon>
        <taxon>Burkholderiales</taxon>
        <taxon>Tepidimonas</taxon>
    </lineage>
</organism>
<comment type="caution">
    <text evidence="3">The sequence shown here is derived from an EMBL/GenBank/DDBJ whole genome shotgun (WGS) entry which is preliminary data.</text>
</comment>
<proteinExistence type="predicted"/>
<dbReference type="Pfam" id="PF05134">
    <property type="entry name" value="T2SSL"/>
    <property type="match status" value="1"/>
</dbReference>
<dbReference type="Proteomes" id="UP000317763">
    <property type="component" value="Unassembled WGS sequence"/>
</dbReference>
<feature type="domain" description="GspL cytoplasmic actin-ATPase-like" evidence="2">
    <location>
        <begin position="36"/>
        <end position="168"/>
    </location>
</feature>
<evidence type="ECO:0000256" key="1">
    <source>
        <dbReference type="SAM" id="SignalP"/>
    </source>
</evidence>
<dbReference type="GO" id="GO:0015627">
    <property type="term" value="C:type II protein secretion system complex"/>
    <property type="evidence" value="ECO:0007669"/>
    <property type="project" value="InterPro"/>
</dbReference>
<dbReference type="NCBIfam" id="TIGR01709">
    <property type="entry name" value="typeII_sec_gspL"/>
    <property type="match status" value="1"/>
</dbReference>
<gene>
    <name evidence="3" type="ORF">Ttaiw_01986</name>
</gene>
<reference evidence="3 4" key="1">
    <citation type="submission" date="2019-07" db="EMBL/GenBank/DDBJ databases">
        <title>Tepidimonas taiwanensis I1-1 draft genome.</title>
        <authorList>
            <person name="Da Costa M.S."/>
            <person name="Froufe H.J.C."/>
            <person name="Egas C."/>
            <person name="Albuquerque L."/>
        </authorList>
    </citation>
    <scope>NUCLEOTIDE SEQUENCE [LARGE SCALE GENOMIC DNA]</scope>
    <source>
        <strain evidence="3 4">I1-1</strain>
    </source>
</reference>
<keyword evidence="1" id="KW-0732">Signal</keyword>
<dbReference type="OrthoDB" id="8557903at2"/>
<keyword evidence="4" id="KW-1185">Reference proteome</keyword>
<dbReference type="InterPro" id="IPR024230">
    <property type="entry name" value="GspL_cyto_dom"/>
</dbReference>
<dbReference type="RefSeq" id="WP_043703902.1">
    <property type="nucleotide sequence ID" value="NZ_KN714330.1"/>
</dbReference>
<dbReference type="InterPro" id="IPR007812">
    <property type="entry name" value="T2SS_protein-GspL"/>
</dbReference>
<dbReference type="EMBL" id="VJOM01000024">
    <property type="protein sequence ID" value="TSE30289.1"/>
    <property type="molecule type" value="Genomic_DNA"/>
</dbReference>
<evidence type="ECO:0000259" key="2">
    <source>
        <dbReference type="Pfam" id="PF05134"/>
    </source>
</evidence>
<accession>A0A554X370</accession>
<feature type="chain" id="PRO_5022154984" evidence="1">
    <location>
        <begin position="22"/>
        <end position="424"/>
    </location>
</feature>
<dbReference type="STRING" id="307486.GCA_000807215_02361"/>
<evidence type="ECO:0000313" key="3">
    <source>
        <dbReference type="EMBL" id="TSE30289.1"/>
    </source>
</evidence>
<dbReference type="Gene3D" id="3.30.420.380">
    <property type="match status" value="1"/>
</dbReference>
<dbReference type="InterPro" id="IPR043129">
    <property type="entry name" value="ATPase_NBD"/>
</dbReference>
<evidence type="ECO:0000313" key="4">
    <source>
        <dbReference type="Proteomes" id="UP000317763"/>
    </source>
</evidence>
<dbReference type="AlphaFoldDB" id="A0A554X370"/>
<feature type="signal peptide" evidence="1">
    <location>
        <begin position="1"/>
        <end position="21"/>
    </location>
</feature>
<dbReference type="GO" id="GO:0015628">
    <property type="term" value="P:protein secretion by the type II secretion system"/>
    <property type="evidence" value="ECO:0007669"/>
    <property type="project" value="InterPro"/>
</dbReference>
<dbReference type="GO" id="GO:0009276">
    <property type="term" value="C:Gram-negative-bacterium-type cell wall"/>
    <property type="evidence" value="ECO:0007669"/>
    <property type="project" value="InterPro"/>
</dbReference>
<dbReference type="SUPFAM" id="SSF53067">
    <property type="entry name" value="Actin-like ATPase domain"/>
    <property type="match status" value="1"/>
</dbReference>
<name>A0A554X370_9BURK</name>
<protein>
    <submittedName>
        <fullName evidence="3">Type II secretion system protein L</fullName>
    </submittedName>
</protein>
<sequence length="424" mass="45291">MPPVAFTAPPMLLLCPQFAVASDASHGARGADLSHWRWARSTDGQTIDASGIVGRTELDALSPAEGCVLVWPLQAVSWHRVRLPAGRAARSAAVIAGLLEDAVLDDPAALHVALEPAARRRREAGEVWVAVCHREALESALAPLLQQGWAVQAIVPEVAPQPQELAWAHAIDEIPHLTLAGPHGVLTQRLMPGGMPGGMADALAGDDSPPSAWADATTIQEAQRHLPDWPWQVVPAGHVWLHTLAQGWNLAQFDLAARVGGVGWHRLQSAVRAVWYRPEWRAARWGLAASVALPLVALPALAWQQRQQEQALRAALLHTARQALPDTPVLLDPVRQVQQALARERARAGDVPPALLERVLHAWGSADGLPPLRALQADDAGVRIDTDPGLGADRLAAAIAPHGLVARPGLPGQWTLTPAREGGR</sequence>